<dbReference type="OrthoDB" id="2988755at2"/>
<gene>
    <name evidence="2" type="ORF">B0I32_11810</name>
</gene>
<dbReference type="EMBL" id="PVNG01000018">
    <property type="protein sequence ID" value="PRX59871.1"/>
    <property type="molecule type" value="Genomic_DNA"/>
</dbReference>
<keyword evidence="1" id="KW-0812">Transmembrane</keyword>
<dbReference type="AlphaFoldDB" id="A0A2T0MPA8"/>
<sequence>MTSVSHGRGHRVRRLLDRWPTALALALSAATFGGTESDEAVASFASILLLLPLLYLVVAKLEARRATWPLLVGGLAGVVALRALEVIEPAVVFSALALIVLLWSVVDGHVFRSGTFRVQALGMLAFGALGLIGLAVDPDLGRYLVAAGWFFHGVWDFVHLRRDKVVARSFAEWCGVIDVVIAAELIFRW</sequence>
<dbReference type="RefSeq" id="WP_106247302.1">
    <property type="nucleotide sequence ID" value="NZ_PVNG01000018.1"/>
</dbReference>
<feature type="transmembrane region" description="Helical" evidence="1">
    <location>
        <begin position="40"/>
        <end position="59"/>
    </location>
</feature>
<evidence type="ECO:0000313" key="3">
    <source>
        <dbReference type="Proteomes" id="UP000238312"/>
    </source>
</evidence>
<dbReference type="Proteomes" id="UP000238312">
    <property type="component" value="Unassembled WGS sequence"/>
</dbReference>
<name>A0A2T0MPA8_9ACTN</name>
<feature type="transmembrane region" description="Helical" evidence="1">
    <location>
        <begin position="66"/>
        <end position="84"/>
    </location>
</feature>
<feature type="transmembrane region" description="Helical" evidence="1">
    <location>
        <begin position="118"/>
        <end position="136"/>
    </location>
</feature>
<protein>
    <submittedName>
        <fullName evidence="2">Uncharacterized protein</fullName>
    </submittedName>
</protein>
<feature type="transmembrane region" description="Helical" evidence="1">
    <location>
        <begin position="90"/>
        <end position="106"/>
    </location>
</feature>
<feature type="transmembrane region" description="Helical" evidence="1">
    <location>
        <begin position="170"/>
        <end position="187"/>
    </location>
</feature>
<organism evidence="2 3">
    <name type="scientific">Nonomuraea fuscirosea</name>
    <dbReference type="NCBI Taxonomy" id="1291556"/>
    <lineage>
        <taxon>Bacteria</taxon>
        <taxon>Bacillati</taxon>
        <taxon>Actinomycetota</taxon>
        <taxon>Actinomycetes</taxon>
        <taxon>Streptosporangiales</taxon>
        <taxon>Streptosporangiaceae</taxon>
        <taxon>Nonomuraea</taxon>
    </lineage>
</organism>
<evidence type="ECO:0000313" key="2">
    <source>
        <dbReference type="EMBL" id="PRX59871.1"/>
    </source>
</evidence>
<keyword evidence="1" id="KW-1133">Transmembrane helix</keyword>
<comment type="caution">
    <text evidence="2">The sequence shown here is derived from an EMBL/GenBank/DDBJ whole genome shotgun (WGS) entry which is preliminary data.</text>
</comment>
<keyword evidence="1" id="KW-0472">Membrane</keyword>
<evidence type="ECO:0000256" key="1">
    <source>
        <dbReference type="SAM" id="Phobius"/>
    </source>
</evidence>
<accession>A0A2T0MPA8</accession>
<proteinExistence type="predicted"/>
<keyword evidence="3" id="KW-1185">Reference proteome</keyword>
<reference evidence="2 3" key="1">
    <citation type="submission" date="2018-03" db="EMBL/GenBank/DDBJ databases">
        <title>Genomic Encyclopedia of Type Strains, Phase III (KMG-III): the genomes of soil and plant-associated and newly described type strains.</title>
        <authorList>
            <person name="Whitman W."/>
        </authorList>
    </citation>
    <scope>NUCLEOTIDE SEQUENCE [LARGE SCALE GENOMIC DNA]</scope>
    <source>
        <strain evidence="2 3">CGMCC 4.7104</strain>
    </source>
</reference>